<dbReference type="GO" id="GO:0005634">
    <property type="term" value="C:nucleus"/>
    <property type="evidence" value="ECO:0007669"/>
    <property type="project" value="UniProtKB-SubCell"/>
</dbReference>
<dbReference type="GO" id="GO:0051321">
    <property type="term" value="P:meiotic cell cycle"/>
    <property type="evidence" value="ECO:0007669"/>
    <property type="project" value="UniProtKB-KW"/>
</dbReference>
<evidence type="ECO:0000256" key="5">
    <source>
        <dbReference type="ARBA" id="ARBA00022771"/>
    </source>
</evidence>
<dbReference type="SMART" id="SM00249">
    <property type="entry name" value="PHD"/>
    <property type="match status" value="1"/>
</dbReference>
<dbReference type="STRING" id="188477.A0A3S1B4A8"/>
<feature type="compositionally biased region" description="Basic and acidic residues" evidence="9">
    <location>
        <begin position="471"/>
        <end position="483"/>
    </location>
</feature>
<dbReference type="PROSITE" id="PS50815">
    <property type="entry name" value="HORMA"/>
    <property type="match status" value="1"/>
</dbReference>
<evidence type="ECO:0000256" key="4">
    <source>
        <dbReference type="ARBA" id="ARBA00022723"/>
    </source>
</evidence>
<keyword evidence="8" id="KW-0469">Meiosis</keyword>
<dbReference type="Gene3D" id="3.30.900.10">
    <property type="entry name" value="HORMA domain"/>
    <property type="match status" value="1"/>
</dbReference>
<feature type="compositionally biased region" description="Basic and acidic residues" evidence="9">
    <location>
        <begin position="496"/>
        <end position="505"/>
    </location>
</feature>
<dbReference type="Gene3D" id="3.30.40.10">
    <property type="entry name" value="Zinc/RING finger domain, C3HC4 (zinc finger)"/>
    <property type="match status" value="1"/>
</dbReference>
<evidence type="ECO:0000256" key="9">
    <source>
        <dbReference type="SAM" id="MobiDB-lite"/>
    </source>
</evidence>
<keyword evidence="3" id="KW-0158">Chromosome</keyword>
<evidence type="ECO:0000256" key="8">
    <source>
        <dbReference type="ARBA" id="ARBA00023254"/>
    </source>
</evidence>
<comment type="subcellular location">
    <subcellularLocation>
        <location evidence="2">Chromosome</location>
    </subcellularLocation>
    <subcellularLocation>
        <location evidence="1">Nucleus</location>
    </subcellularLocation>
</comment>
<dbReference type="InterPro" id="IPR051294">
    <property type="entry name" value="HORMA_MeioticProgression"/>
</dbReference>
<evidence type="ECO:0000256" key="2">
    <source>
        <dbReference type="ARBA" id="ARBA00004286"/>
    </source>
</evidence>
<dbReference type="Proteomes" id="UP000271974">
    <property type="component" value="Unassembled WGS sequence"/>
</dbReference>
<reference evidence="11 12" key="1">
    <citation type="submission" date="2019-01" db="EMBL/GenBank/DDBJ databases">
        <title>A draft genome assembly of the solar-powered sea slug Elysia chlorotica.</title>
        <authorList>
            <person name="Cai H."/>
            <person name="Li Q."/>
            <person name="Fang X."/>
            <person name="Li J."/>
            <person name="Curtis N.E."/>
            <person name="Altenburger A."/>
            <person name="Shibata T."/>
            <person name="Feng M."/>
            <person name="Maeda T."/>
            <person name="Schwartz J.A."/>
            <person name="Shigenobu S."/>
            <person name="Lundholm N."/>
            <person name="Nishiyama T."/>
            <person name="Yang H."/>
            <person name="Hasebe M."/>
            <person name="Li S."/>
            <person name="Pierce S.K."/>
            <person name="Wang J."/>
        </authorList>
    </citation>
    <scope>NUCLEOTIDE SEQUENCE [LARGE SCALE GENOMIC DNA]</scope>
    <source>
        <strain evidence="11">EC2010</strain>
        <tissue evidence="11">Whole organism of an adult</tissue>
    </source>
</reference>
<evidence type="ECO:0000256" key="1">
    <source>
        <dbReference type="ARBA" id="ARBA00004123"/>
    </source>
</evidence>
<evidence type="ECO:0000313" key="11">
    <source>
        <dbReference type="EMBL" id="RUS74719.1"/>
    </source>
</evidence>
<feature type="region of interest" description="Disordered" evidence="9">
    <location>
        <begin position="464"/>
        <end position="483"/>
    </location>
</feature>
<comment type="caution">
    <text evidence="11">The sequence shown here is derived from an EMBL/GenBank/DDBJ whole genome shotgun (WGS) entry which is preliminary data.</text>
</comment>
<dbReference type="InterPro" id="IPR001965">
    <property type="entry name" value="Znf_PHD"/>
</dbReference>
<dbReference type="PANTHER" id="PTHR48225:SF7">
    <property type="entry name" value="MEIOSIS-SPECIFIC PROTEIN HOP1"/>
    <property type="match status" value="1"/>
</dbReference>
<feature type="region of interest" description="Disordered" evidence="9">
    <location>
        <begin position="496"/>
        <end position="563"/>
    </location>
</feature>
<dbReference type="PANTHER" id="PTHR48225">
    <property type="entry name" value="HORMA DOMAIN-CONTAINING PROTEIN 1"/>
    <property type="match status" value="1"/>
</dbReference>
<accession>A0A3S1B4A8</accession>
<evidence type="ECO:0000256" key="6">
    <source>
        <dbReference type="ARBA" id="ARBA00022833"/>
    </source>
</evidence>
<keyword evidence="6" id="KW-0862">Zinc</keyword>
<dbReference type="SUPFAM" id="SSF56019">
    <property type="entry name" value="The spindle assembly checkpoint protein mad2"/>
    <property type="match status" value="1"/>
</dbReference>
<dbReference type="GO" id="GO:0005694">
    <property type="term" value="C:chromosome"/>
    <property type="evidence" value="ECO:0007669"/>
    <property type="project" value="UniProtKB-SubCell"/>
</dbReference>
<keyword evidence="4" id="KW-0479">Metal-binding</keyword>
<dbReference type="AlphaFoldDB" id="A0A3S1B4A8"/>
<keyword evidence="12" id="KW-1185">Reference proteome</keyword>
<feature type="compositionally biased region" description="Basic and acidic residues" evidence="9">
    <location>
        <begin position="512"/>
        <end position="522"/>
    </location>
</feature>
<evidence type="ECO:0000313" key="12">
    <source>
        <dbReference type="Proteomes" id="UP000271974"/>
    </source>
</evidence>
<dbReference type="SUPFAM" id="SSF46785">
    <property type="entry name" value="Winged helix' DNA-binding domain"/>
    <property type="match status" value="1"/>
</dbReference>
<dbReference type="Pfam" id="PF20826">
    <property type="entry name" value="PHD_5"/>
    <property type="match status" value="1"/>
</dbReference>
<evidence type="ECO:0000256" key="3">
    <source>
        <dbReference type="ARBA" id="ARBA00022454"/>
    </source>
</evidence>
<proteinExistence type="predicted"/>
<evidence type="ECO:0000259" key="10">
    <source>
        <dbReference type="PROSITE" id="PS50815"/>
    </source>
</evidence>
<evidence type="ECO:0000256" key="7">
    <source>
        <dbReference type="ARBA" id="ARBA00023242"/>
    </source>
</evidence>
<organism evidence="11 12">
    <name type="scientific">Elysia chlorotica</name>
    <name type="common">Eastern emerald elysia</name>
    <name type="synonym">Sea slug</name>
    <dbReference type="NCBI Taxonomy" id="188477"/>
    <lineage>
        <taxon>Eukaryota</taxon>
        <taxon>Metazoa</taxon>
        <taxon>Spiralia</taxon>
        <taxon>Lophotrochozoa</taxon>
        <taxon>Mollusca</taxon>
        <taxon>Gastropoda</taxon>
        <taxon>Heterobranchia</taxon>
        <taxon>Euthyneura</taxon>
        <taxon>Panpulmonata</taxon>
        <taxon>Sacoglossa</taxon>
        <taxon>Placobranchoidea</taxon>
        <taxon>Plakobranchidae</taxon>
        <taxon>Elysia</taxon>
    </lineage>
</organism>
<dbReference type="OrthoDB" id="1928087at2759"/>
<dbReference type="InterPro" id="IPR003511">
    <property type="entry name" value="HORMA_dom"/>
</dbReference>
<keyword evidence="5" id="KW-0863">Zinc-finger</keyword>
<feature type="domain" description="HORMA" evidence="10">
    <location>
        <begin position="30"/>
        <end position="233"/>
    </location>
</feature>
<keyword evidence="7" id="KW-0539">Nucleus</keyword>
<dbReference type="EMBL" id="RQTK01000805">
    <property type="protein sequence ID" value="RUS74719.1"/>
    <property type="molecule type" value="Genomic_DNA"/>
</dbReference>
<dbReference type="Pfam" id="PF02301">
    <property type="entry name" value="HORMA"/>
    <property type="match status" value="1"/>
</dbReference>
<sequence length="563" mass="63413">MATSQLHRTQGQNVSKNWAQIFPNEQVTEQKSCLFVKKLLAVAISNITYLRAIFPEHAFGDKCLEDLNLKILRDESSCPGACQVIKWVKGCFDALDKKYVRNSMDFFFSNCSFSYGHMIESYSFRFTYNSGGEVDIYRNEKKISSAYSADATKNATIRLLRTLIILTNTLTSLPENVMLTMKLFYYDDVTPSDYEPPGFRASDESEFLFEEETTKIAVGEVDTTGKDQFTVQEDANEEIEQVENPEEVSTISNEGLHQEVRSLDTKIGMTGTFLQHTFTCKNSEEVIIVNLKDTSKSATKPEVNEDDFSVRCPCGCNEDDGLMIMCSKCKFWQHGVCFLVTSESKAPSDHICDVCAKHYPDLEPTDPHLSGLTSIAIQATCLWRRALMACTEFKRIVAHQLARRLGIESTVAQGLINRLEKEGFVNSSTRGKKLGKTVDKEKITKEGIPRYLKTPKSLAKKIAEDDVEMDEAPREVSEKETASVKRTLPVDALIDKTNKIDISGHEKRKSKPSKESTQESKGRRGKKRALSKVDDSEFDVANSQEYETSRKKKASTVYKDLAV</sequence>
<dbReference type="InterPro" id="IPR036570">
    <property type="entry name" value="HORMA_dom_sf"/>
</dbReference>
<dbReference type="GO" id="GO:0008270">
    <property type="term" value="F:zinc ion binding"/>
    <property type="evidence" value="ECO:0007669"/>
    <property type="project" value="UniProtKB-KW"/>
</dbReference>
<name>A0A3S1B4A8_ELYCH</name>
<gene>
    <name evidence="11" type="ORF">EGW08_017515</name>
</gene>
<protein>
    <recommendedName>
        <fullName evidence="10">HORMA domain-containing protein</fullName>
    </recommendedName>
</protein>
<dbReference type="InterPro" id="IPR011011">
    <property type="entry name" value="Znf_FYVE_PHD"/>
</dbReference>
<dbReference type="InterPro" id="IPR036390">
    <property type="entry name" value="WH_DNA-bd_sf"/>
</dbReference>
<dbReference type="InterPro" id="IPR013083">
    <property type="entry name" value="Znf_RING/FYVE/PHD"/>
</dbReference>
<dbReference type="SUPFAM" id="SSF57903">
    <property type="entry name" value="FYVE/PHD zinc finger"/>
    <property type="match status" value="1"/>
</dbReference>